<evidence type="ECO:0000313" key="2">
    <source>
        <dbReference type="Proteomes" id="UP001420932"/>
    </source>
</evidence>
<reference evidence="1 2" key="1">
    <citation type="submission" date="2024-01" db="EMBL/GenBank/DDBJ databases">
        <title>Genome assemblies of Stephania.</title>
        <authorList>
            <person name="Yang L."/>
        </authorList>
    </citation>
    <scope>NUCLEOTIDE SEQUENCE [LARGE SCALE GENOMIC DNA]</scope>
    <source>
        <strain evidence="1">YNDBR</strain>
        <tissue evidence="1">Leaf</tissue>
    </source>
</reference>
<proteinExistence type="predicted"/>
<keyword evidence="2" id="KW-1185">Reference proteome</keyword>
<name>A0AAP0P538_9MAGN</name>
<dbReference type="EMBL" id="JBBNAF010000007">
    <property type="protein sequence ID" value="KAK9128650.1"/>
    <property type="molecule type" value="Genomic_DNA"/>
</dbReference>
<evidence type="ECO:0000313" key="1">
    <source>
        <dbReference type="EMBL" id="KAK9128650.1"/>
    </source>
</evidence>
<comment type="caution">
    <text evidence="1">The sequence shown here is derived from an EMBL/GenBank/DDBJ whole genome shotgun (WGS) entry which is preliminary data.</text>
</comment>
<dbReference type="Proteomes" id="UP001420932">
    <property type="component" value="Unassembled WGS sequence"/>
</dbReference>
<organism evidence="1 2">
    <name type="scientific">Stephania yunnanensis</name>
    <dbReference type="NCBI Taxonomy" id="152371"/>
    <lineage>
        <taxon>Eukaryota</taxon>
        <taxon>Viridiplantae</taxon>
        <taxon>Streptophyta</taxon>
        <taxon>Embryophyta</taxon>
        <taxon>Tracheophyta</taxon>
        <taxon>Spermatophyta</taxon>
        <taxon>Magnoliopsida</taxon>
        <taxon>Ranunculales</taxon>
        <taxon>Menispermaceae</taxon>
        <taxon>Menispermoideae</taxon>
        <taxon>Cissampelideae</taxon>
        <taxon>Stephania</taxon>
    </lineage>
</organism>
<dbReference type="AlphaFoldDB" id="A0AAP0P538"/>
<protein>
    <submittedName>
        <fullName evidence="1">Uncharacterized protein</fullName>
    </submittedName>
</protein>
<accession>A0AAP0P538</accession>
<gene>
    <name evidence="1" type="ORF">Syun_017447</name>
</gene>
<sequence length="143" mass="16677">MVWEVAVRAPALLVRPSTGVGRSQYVHPRDLAYHSRVLGAYFEASEERFECVEDIGLELIRNDIRKSKEELWRFENAYWSVGRQDWLGINVWIEHRFDPTEIGGLSKVKNNEKEIQGLLARLFTYADVAIQDWWRAVAVTWLA</sequence>